<dbReference type="Proteomes" id="UP001283361">
    <property type="component" value="Unassembled WGS sequence"/>
</dbReference>
<reference evidence="2" key="1">
    <citation type="journal article" date="2023" name="G3 (Bethesda)">
        <title>A reference genome for the long-term kleptoplast-retaining sea slug Elysia crispata morphotype clarki.</title>
        <authorList>
            <person name="Eastman K.E."/>
            <person name="Pendleton A.L."/>
            <person name="Shaikh M.A."/>
            <person name="Suttiyut T."/>
            <person name="Ogas R."/>
            <person name="Tomko P."/>
            <person name="Gavelis G."/>
            <person name="Widhalm J.R."/>
            <person name="Wisecaver J.H."/>
        </authorList>
    </citation>
    <scope>NUCLEOTIDE SEQUENCE</scope>
    <source>
        <strain evidence="2">ECLA1</strain>
    </source>
</reference>
<accession>A0AAE1CP33</accession>
<evidence type="ECO:0000313" key="2">
    <source>
        <dbReference type="EMBL" id="KAK3723345.1"/>
    </source>
</evidence>
<comment type="caution">
    <text evidence="2">The sequence shown here is derived from an EMBL/GenBank/DDBJ whole genome shotgun (WGS) entry which is preliminary data.</text>
</comment>
<dbReference type="EMBL" id="JAWDGP010007363">
    <property type="protein sequence ID" value="KAK3723345.1"/>
    <property type="molecule type" value="Genomic_DNA"/>
</dbReference>
<organism evidence="2 3">
    <name type="scientific">Elysia crispata</name>
    <name type="common">lettuce slug</name>
    <dbReference type="NCBI Taxonomy" id="231223"/>
    <lineage>
        <taxon>Eukaryota</taxon>
        <taxon>Metazoa</taxon>
        <taxon>Spiralia</taxon>
        <taxon>Lophotrochozoa</taxon>
        <taxon>Mollusca</taxon>
        <taxon>Gastropoda</taxon>
        <taxon>Heterobranchia</taxon>
        <taxon>Euthyneura</taxon>
        <taxon>Panpulmonata</taxon>
        <taxon>Sacoglossa</taxon>
        <taxon>Placobranchoidea</taxon>
        <taxon>Plakobranchidae</taxon>
        <taxon>Elysia</taxon>
    </lineage>
</organism>
<evidence type="ECO:0000313" key="3">
    <source>
        <dbReference type="Proteomes" id="UP001283361"/>
    </source>
</evidence>
<dbReference type="AlphaFoldDB" id="A0AAE1CP33"/>
<proteinExistence type="predicted"/>
<feature type="region of interest" description="Disordered" evidence="1">
    <location>
        <begin position="78"/>
        <end position="107"/>
    </location>
</feature>
<evidence type="ECO:0000256" key="1">
    <source>
        <dbReference type="SAM" id="MobiDB-lite"/>
    </source>
</evidence>
<protein>
    <submittedName>
        <fullName evidence="2">Uncharacterized protein</fullName>
    </submittedName>
</protein>
<name>A0AAE1CP33_9GAST</name>
<gene>
    <name evidence="2" type="ORF">RRG08_059134</name>
</gene>
<keyword evidence="3" id="KW-1185">Reference proteome</keyword>
<sequence length="313" mass="35424">MPPDQKGLNSDVQSVLRYCWLEDQKYKVDVVGTEKHSNGIRSSMTQILAQNLVKLLDSNLTSKTFYFISKIESSTHMNGQEENSFDSSHHLENSFKNSSSLAPLDGDPNAVKDESVIGSPLKLDKIANLASLSPAHTYIAKERLATGLDISMQIPLQNARHVMQKFITTEREKTEESMLAILCNVKDVRRTLMIGVCREALENQLQFTTFLLTMKKIHMSCLEKPLIANCSFKKYRMESVYELLDASLGLGSITLRAKWEDSKGNLKIIKPISTEFCLEWEIVGEQKFKVQKTLKSLCTFEIPVLETFVMAFN</sequence>